<protein>
    <submittedName>
        <fullName evidence="2">Uncharacterized protein</fullName>
    </submittedName>
</protein>
<proteinExistence type="predicted"/>
<evidence type="ECO:0000256" key="1">
    <source>
        <dbReference type="SAM" id="MobiDB-lite"/>
    </source>
</evidence>
<sequence length="58" mass="6916">MHIHVKRDGPARPLRGKYDGHDKSWPDKMHAFFRAPVGEREIGGENLKLRLDRWSFFR</sequence>
<name>A0A212KHX6_9FIRM</name>
<gene>
    <name evidence="2" type="ORF">KL86CLO1_13172</name>
</gene>
<reference evidence="2" key="1">
    <citation type="submission" date="2016-04" db="EMBL/GenBank/DDBJ databases">
        <authorList>
            <person name="Evans L.H."/>
            <person name="Alamgir A."/>
            <person name="Owens N."/>
            <person name="Weber N.D."/>
            <person name="Virtaneva K."/>
            <person name="Barbian K."/>
            <person name="Babar A."/>
            <person name="Rosenke K."/>
        </authorList>
    </citation>
    <scope>NUCLEOTIDE SEQUENCE</scope>
    <source>
        <strain evidence="2">86</strain>
    </source>
</reference>
<organism evidence="2">
    <name type="scientific">uncultured Eubacteriales bacterium</name>
    <dbReference type="NCBI Taxonomy" id="172733"/>
    <lineage>
        <taxon>Bacteria</taxon>
        <taxon>Bacillati</taxon>
        <taxon>Bacillota</taxon>
        <taxon>Clostridia</taxon>
        <taxon>Eubacteriales</taxon>
        <taxon>environmental samples</taxon>
    </lineage>
</organism>
<dbReference type="EMBL" id="FLUN01000001">
    <property type="protein sequence ID" value="SBW11155.1"/>
    <property type="molecule type" value="Genomic_DNA"/>
</dbReference>
<evidence type="ECO:0000313" key="2">
    <source>
        <dbReference type="EMBL" id="SBW11155.1"/>
    </source>
</evidence>
<feature type="region of interest" description="Disordered" evidence="1">
    <location>
        <begin position="1"/>
        <end position="22"/>
    </location>
</feature>
<accession>A0A212KHX6</accession>
<dbReference type="AlphaFoldDB" id="A0A212KHX6"/>